<dbReference type="InterPro" id="IPR050147">
    <property type="entry name" value="Ser/Thr_Dehydratase"/>
</dbReference>
<proteinExistence type="inferred from homology"/>
<protein>
    <recommendedName>
        <fullName evidence="4">Probable D-serine dehydratase</fullName>
        <ecNumber evidence="4">4.3.1.18</ecNumber>
    </recommendedName>
    <alternativeName>
        <fullName evidence="4">D-serine deaminase</fullName>
        <shortName evidence="4">DSD</shortName>
    </alternativeName>
</protein>
<dbReference type="EMBL" id="JAUJWV010000001">
    <property type="protein sequence ID" value="MDN7241311.1"/>
    <property type="molecule type" value="Genomic_DNA"/>
</dbReference>
<evidence type="ECO:0000256" key="1">
    <source>
        <dbReference type="ARBA" id="ARBA00001933"/>
    </source>
</evidence>
<dbReference type="RefSeq" id="WP_300985244.1">
    <property type="nucleotide sequence ID" value="NZ_CP129236.1"/>
</dbReference>
<dbReference type="HAMAP" id="MF_01030">
    <property type="entry name" value="D_Ser_dehydrat"/>
    <property type="match status" value="1"/>
</dbReference>
<sequence>MVFEKKEMEKWLQHDPLMEKVIDLQPVVWLNPKKKNVNETALPLAKKDMEEAEALWIRFAPYLAKEFPATQETAGIVESPFRPIPQMKKAVSEFYGVAIPGELYLKCDNELAIAGSVKARGGVYEVLYHAEQLALKAGLISQEDNYERFADDEFKTFFSQYSIGVGSTGNLGLSIGIVSAKLGFDVSVYMSSDAKPWKKQLLREKGATVHECEGDFGEAITKGRKETLQTPNAYFVDDEKSRNLFLGYSVAAFRLQKQLEEQNVAVDAEHPLFVYLPCGVGGAPGGIAFGLKQVFGDHVHCFFVEPTHSPSVLLGLMTGLKEKVCVQDFGIDNCTEGDGLAVGRPSSFASSFSEQLISGIYTLEDDELFKLLALLADSENIYVEPSATAGLCGPGRVLNTEYYTMNGLNAEKANHIVWATGGALVPEEDMKSFYEKGKALLK</sequence>
<name>A0ABT8N091_9BACL</name>
<dbReference type="NCBIfam" id="TIGR02035">
    <property type="entry name" value="D_Ser_am_lyase"/>
    <property type="match status" value="1"/>
</dbReference>
<dbReference type="PANTHER" id="PTHR48078:SF9">
    <property type="entry name" value="D-SERINE DEHYDRATASE"/>
    <property type="match status" value="1"/>
</dbReference>
<keyword evidence="3 4" id="KW-0456">Lyase</keyword>
<dbReference type="SUPFAM" id="SSF53686">
    <property type="entry name" value="Tryptophan synthase beta subunit-like PLP-dependent enzymes"/>
    <property type="match status" value="1"/>
</dbReference>
<reference evidence="6 7" key="1">
    <citation type="submission" date="2023-06" db="EMBL/GenBank/DDBJ databases">
        <title>Novel species in genus Planococcus.</title>
        <authorList>
            <person name="Ning S."/>
        </authorList>
    </citation>
    <scope>NUCLEOTIDE SEQUENCE [LARGE SCALE GENOMIC DNA]</scope>
    <source>
        <strain evidence="6 7">N028</strain>
    </source>
</reference>
<evidence type="ECO:0000259" key="5">
    <source>
        <dbReference type="Pfam" id="PF00291"/>
    </source>
</evidence>
<comment type="similarity">
    <text evidence="4">Belongs to the serine/threonine dehydratase family. DsdA subfamily.</text>
</comment>
<dbReference type="InterPro" id="IPR036052">
    <property type="entry name" value="TrpB-like_PALP_sf"/>
</dbReference>
<dbReference type="Gene3D" id="3.40.50.1100">
    <property type="match status" value="2"/>
</dbReference>
<comment type="catalytic activity">
    <reaction evidence="4">
        <text>D-serine = pyruvate + NH4(+)</text>
        <dbReference type="Rhea" id="RHEA:13977"/>
        <dbReference type="ChEBI" id="CHEBI:15361"/>
        <dbReference type="ChEBI" id="CHEBI:28938"/>
        <dbReference type="ChEBI" id="CHEBI:35247"/>
        <dbReference type="EC" id="4.3.1.18"/>
    </reaction>
</comment>
<evidence type="ECO:0000313" key="6">
    <source>
        <dbReference type="EMBL" id="MDN7241311.1"/>
    </source>
</evidence>
<feature type="domain" description="Tryptophan synthase beta chain-like PALP" evidence="5">
    <location>
        <begin position="100"/>
        <end position="393"/>
    </location>
</feature>
<dbReference type="InterPro" id="IPR001926">
    <property type="entry name" value="TrpB-like_PALP"/>
</dbReference>
<feature type="modified residue" description="N6-(pyridoxal phosphate)lysine" evidence="4">
    <location>
        <position position="118"/>
    </location>
</feature>
<dbReference type="EC" id="4.3.1.18" evidence="4"/>
<accession>A0ABT8N091</accession>
<comment type="caution">
    <text evidence="6">The sequence shown here is derived from an EMBL/GenBank/DDBJ whole genome shotgun (WGS) entry which is preliminary data.</text>
</comment>
<dbReference type="InterPro" id="IPR011780">
    <property type="entry name" value="D_Ser_am_lyase"/>
</dbReference>
<evidence type="ECO:0000256" key="4">
    <source>
        <dbReference type="HAMAP-Rule" id="MF_01030"/>
    </source>
</evidence>
<evidence type="ECO:0000256" key="3">
    <source>
        <dbReference type="ARBA" id="ARBA00023239"/>
    </source>
</evidence>
<dbReference type="Pfam" id="PF00291">
    <property type="entry name" value="PALP"/>
    <property type="match status" value="1"/>
</dbReference>
<keyword evidence="7" id="KW-1185">Reference proteome</keyword>
<organism evidence="6 7">
    <name type="scientific">Planococcus shixiaomingii</name>
    <dbReference type="NCBI Taxonomy" id="3058393"/>
    <lineage>
        <taxon>Bacteria</taxon>
        <taxon>Bacillati</taxon>
        <taxon>Bacillota</taxon>
        <taxon>Bacilli</taxon>
        <taxon>Bacillales</taxon>
        <taxon>Caryophanaceae</taxon>
        <taxon>Planococcus</taxon>
    </lineage>
</organism>
<keyword evidence="2 4" id="KW-0663">Pyridoxal phosphate</keyword>
<dbReference type="Proteomes" id="UP001172055">
    <property type="component" value="Unassembled WGS sequence"/>
</dbReference>
<evidence type="ECO:0000313" key="7">
    <source>
        <dbReference type="Proteomes" id="UP001172055"/>
    </source>
</evidence>
<gene>
    <name evidence="4" type="primary">dsdA</name>
    <name evidence="6" type="ORF">QWY14_05880</name>
</gene>
<comment type="cofactor">
    <cofactor evidence="1 4">
        <name>pyridoxal 5'-phosphate</name>
        <dbReference type="ChEBI" id="CHEBI:597326"/>
    </cofactor>
</comment>
<dbReference type="PANTHER" id="PTHR48078">
    <property type="entry name" value="THREONINE DEHYDRATASE, MITOCHONDRIAL-RELATED"/>
    <property type="match status" value="1"/>
</dbReference>
<evidence type="ECO:0000256" key="2">
    <source>
        <dbReference type="ARBA" id="ARBA00022898"/>
    </source>
</evidence>
<dbReference type="NCBIfam" id="NF002823">
    <property type="entry name" value="PRK02991.1"/>
    <property type="match status" value="1"/>
</dbReference>
<dbReference type="GO" id="GO:0008721">
    <property type="term" value="F:D-serine ammonia-lyase activity"/>
    <property type="evidence" value="ECO:0007669"/>
    <property type="project" value="UniProtKB-EC"/>
</dbReference>